<accession>A0A9P5PU85</accession>
<comment type="caution">
    <text evidence="2">The sequence shown here is derived from an EMBL/GenBank/DDBJ whole genome shotgun (WGS) entry which is preliminary data.</text>
</comment>
<evidence type="ECO:0000313" key="2">
    <source>
        <dbReference type="EMBL" id="KAF9068622.1"/>
    </source>
</evidence>
<dbReference type="SUPFAM" id="SSF57850">
    <property type="entry name" value="RING/U-box"/>
    <property type="match status" value="1"/>
</dbReference>
<dbReference type="AlphaFoldDB" id="A0A9P5PU85"/>
<dbReference type="Gene3D" id="3.30.40.10">
    <property type="entry name" value="Zinc/RING finger domain, C3HC4 (zinc finger)"/>
    <property type="match status" value="1"/>
</dbReference>
<name>A0A9P5PU85_9AGAR</name>
<dbReference type="OrthoDB" id="6270329at2759"/>
<dbReference type="EMBL" id="JADNRY010000059">
    <property type="protein sequence ID" value="KAF9068622.1"/>
    <property type="molecule type" value="Genomic_DNA"/>
</dbReference>
<evidence type="ECO:0000256" key="1">
    <source>
        <dbReference type="SAM" id="MobiDB-lite"/>
    </source>
</evidence>
<organism evidence="2 3">
    <name type="scientific">Rhodocollybia butyracea</name>
    <dbReference type="NCBI Taxonomy" id="206335"/>
    <lineage>
        <taxon>Eukaryota</taxon>
        <taxon>Fungi</taxon>
        <taxon>Dikarya</taxon>
        <taxon>Basidiomycota</taxon>
        <taxon>Agaricomycotina</taxon>
        <taxon>Agaricomycetes</taxon>
        <taxon>Agaricomycetidae</taxon>
        <taxon>Agaricales</taxon>
        <taxon>Marasmiineae</taxon>
        <taxon>Omphalotaceae</taxon>
        <taxon>Rhodocollybia</taxon>
    </lineage>
</organism>
<feature type="region of interest" description="Disordered" evidence="1">
    <location>
        <begin position="1"/>
        <end position="80"/>
    </location>
</feature>
<reference evidence="2" key="1">
    <citation type="submission" date="2020-11" db="EMBL/GenBank/DDBJ databases">
        <authorList>
            <consortium name="DOE Joint Genome Institute"/>
            <person name="Ahrendt S."/>
            <person name="Riley R."/>
            <person name="Andreopoulos W."/>
            <person name="Labutti K."/>
            <person name="Pangilinan J."/>
            <person name="Ruiz-Duenas F.J."/>
            <person name="Barrasa J.M."/>
            <person name="Sanchez-Garcia M."/>
            <person name="Camarero S."/>
            <person name="Miyauchi S."/>
            <person name="Serrano A."/>
            <person name="Linde D."/>
            <person name="Babiker R."/>
            <person name="Drula E."/>
            <person name="Ayuso-Fernandez I."/>
            <person name="Pacheco R."/>
            <person name="Padilla G."/>
            <person name="Ferreira P."/>
            <person name="Barriuso J."/>
            <person name="Kellner H."/>
            <person name="Castanera R."/>
            <person name="Alfaro M."/>
            <person name="Ramirez L."/>
            <person name="Pisabarro A.G."/>
            <person name="Kuo A."/>
            <person name="Tritt A."/>
            <person name="Lipzen A."/>
            <person name="He G."/>
            <person name="Yan M."/>
            <person name="Ng V."/>
            <person name="Cullen D."/>
            <person name="Martin F."/>
            <person name="Rosso M.-N."/>
            <person name="Henrissat B."/>
            <person name="Hibbett D."/>
            <person name="Martinez A.T."/>
            <person name="Grigoriev I.V."/>
        </authorList>
    </citation>
    <scope>NUCLEOTIDE SEQUENCE</scope>
    <source>
        <strain evidence="2">AH 40177</strain>
    </source>
</reference>
<dbReference type="InterPro" id="IPR013083">
    <property type="entry name" value="Znf_RING/FYVE/PHD"/>
</dbReference>
<sequence length="182" mass="19737">MPELRLSPTTDNSGADSPINLGAESPSSILKPPSNDTTPRGEPSADVWAKYGIAPTSDLPTRPREWRSNSFTQKQKDHPPMKKEIDRDCGICFEVARTGCRTPCCRSLFCLEHITDWLNGPSSDGKCPSCKTPCTIKNGSITVIARPHLELPPATPYDLSPVPSPYSGPHETTVDVNPIDGP</sequence>
<proteinExistence type="predicted"/>
<evidence type="ECO:0008006" key="4">
    <source>
        <dbReference type="Google" id="ProtNLM"/>
    </source>
</evidence>
<gene>
    <name evidence="2" type="ORF">BDP27DRAFT_1327015</name>
</gene>
<evidence type="ECO:0000313" key="3">
    <source>
        <dbReference type="Proteomes" id="UP000772434"/>
    </source>
</evidence>
<keyword evidence="3" id="KW-1185">Reference proteome</keyword>
<protein>
    <recommendedName>
        <fullName evidence="4">RING-type domain-containing protein</fullName>
    </recommendedName>
</protein>
<dbReference type="Proteomes" id="UP000772434">
    <property type="component" value="Unassembled WGS sequence"/>
</dbReference>